<evidence type="ECO:0000313" key="2">
    <source>
        <dbReference type="Proteomes" id="UP000620075"/>
    </source>
</evidence>
<dbReference type="Proteomes" id="UP000620075">
    <property type="component" value="Unassembled WGS sequence"/>
</dbReference>
<reference evidence="1 2" key="1">
    <citation type="submission" date="2020-10" db="EMBL/GenBank/DDBJ databases">
        <title>Ca. Dormibacterota MAGs.</title>
        <authorList>
            <person name="Montgomery K."/>
        </authorList>
    </citation>
    <scope>NUCLEOTIDE SEQUENCE [LARGE SCALE GENOMIC DNA]</scope>
    <source>
        <strain evidence="1">SC8811_S16_3</strain>
    </source>
</reference>
<comment type="caution">
    <text evidence="1">The sequence shown here is derived from an EMBL/GenBank/DDBJ whole genome shotgun (WGS) entry which is preliminary data.</text>
</comment>
<accession>A0A934NEA4</accession>
<name>A0A934NEA4_9BACT</name>
<evidence type="ECO:0000313" key="1">
    <source>
        <dbReference type="EMBL" id="MBJ7604038.1"/>
    </source>
</evidence>
<gene>
    <name evidence="1" type="ORF">JF888_12725</name>
</gene>
<organism evidence="1 2">
    <name type="scientific">Candidatus Dormiibacter inghamiae</name>
    <dbReference type="NCBI Taxonomy" id="3127013"/>
    <lineage>
        <taxon>Bacteria</taxon>
        <taxon>Bacillati</taxon>
        <taxon>Candidatus Dormiibacterota</taxon>
        <taxon>Candidatus Dormibacteria</taxon>
        <taxon>Candidatus Dormibacterales</taxon>
        <taxon>Candidatus Dormibacteraceae</taxon>
        <taxon>Candidatus Dormiibacter</taxon>
    </lineage>
</organism>
<dbReference type="RefSeq" id="WP_338180990.1">
    <property type="nucleotide sequence ID" value="NZ_JAEKNQ010000050.1"/>
</dbReference>
<sequence>MTVRALPARLLGGGRRRDGAPADRGFVEAFLQRGFRELLVDAPSTLVAGAAGQPWRLAGGETADVVDLAGFRAFRRPGFVLMATSFELEAVSEGTRLTTETRVQPTDATAARAFRPYWWAIRVGSGLIRRDVLHAVRRRAESSVNPPE</sequence>
<dbReference type="EMBL" id="JAEKNQ010000050">
    <property type="protein sequence ID" value="MBJ7604038.1"/>
    <property type="molecule type" value="Genomic_DNA"/>
</dbReference>
<proteinExistence type="predicted"/>
<protein>
    <recommendedName>
        <fullName evidence="3">DUF2867 domain-containing protein</fullName>
    </recommendedName>
</protein>
<dbReference type="AlphaFoldDB" id="A0A934NEA4"/>
<evidence type="ECO:0008006" key="3">
    <source>
        <dbReference type="Google" id="ProtNLM"/>
    </source>
</evidence>